<dbReference type="EMBL" id="CP055153">
    <property type="protein sequence ID" value="QMU29645.1"/>
    <property type="molecule type" value="Genomic_DNA"/>
</dbReference>
<dbReference type="Proteomes" id="UP000514509">
    <property type="component" value="Chromosome"/>
</dbReference>
<reference evidence="2 3" key="2">
    <citation type="submission" date="2020-08" db="EMBL/GenBank/DDBJ databases">
        <title>Adhaeribacter dokdonensis sp. nov., isolated from the rhizosphere of Elymus tsukushiensis, a plant native to the Dokdo Islands, Republic of Korea.</title>
        <authorList>
            <person name="Ghim S.Y."/>
        </authorList>
    </citation>
    <scope>NUCLEOTIDE SEQUENCE [LARGE SCALE GENOMIC DNA]</scope>
    <source>
        <strain evidence="2 3">KUDC8001</strain>
    </source>
</reference>
<dbReference type="AlphaFoldDB" id="A0A7L7LAR5"/>
<dbReference type="RefSeq" id="WP_182412105.1">
    <property type="nucleotide sequence ID" value="NZ_CP055153.1"/>
</dbReference>
<evidence type="ECO:0000256" key="1">
    <source>
        <dbReference type="SAM" id="MobiDB-lite"/>
    </source>
</evidence>
<organism evidence="2 3">
    <name type="scientific">Adhaeribacter radiodurans</name>
    <dbReference type="NCBI Taxonomy" id="2745197"/>
    <lineage>
        <taxon>Bacteria</taxon>
        <taxon>Pseudomonadati</taxon>
        <taxon>Bacteroidota</taxon>
        <taxon>Cytophagia</taxon>
        <taxon>Cytophagales</taxon>
        <taxon>Hymenobacteraceae</taxon>
        <taxon>Adhaeribacter</taxon>
    </lineage>
</organism>
<sequence>MAENKEENSGQGKQSTAETDVTYNRDDESLRNSATTSMGAASDPESDQVAGGDRSDDLVSGITDDNETDTDTNS</sequence>
<feature type="region of interest" description="Disordered" evidence="1">
    <location>
        <begin position="1"/>
        <end position="74"/>
    </location>
</feature>
<gene>
    <name evidence="2" type="ORF">HUW48_17125</name>
</gene>
<feature type="compositionally biased region" description="Acidic residues" evidence="1">
    <location>
        <begin position="64"/>
        <end position="74"/>
    </location>
</feature>
<evidence type="ECO:0000313" key="2">
    <source>
        <dbReference type="EMBL" id="QMU29645.1"/>
    </source>
</evidence>
<proteinExistence type="predicted"/>
<keyword evidence="3" id="KW-1185">Reference proteome</keyword>
<accession>A0A7L7LAR5</accession>
<evidence type="ECO:0000313" key="3">
    <source>
        <dbReference type="Proteomes" id="UP000514509"/>
    </source>
</evidence>
<reference evidence="2 3" key="1">
    <citation type="submission" date="2020-06" db="EMBL/GenBank/DDBJ databases">
        <authorList>
            <person name="Hwang Y.J."/>
        </authorList>
    </citation>
    <scope>NUCLEOTIDE SEQUENCE [LARGE SCALE GENOMIC DNA]</scope>
    <source>
        <strain evidence="2 3">KUDC8001</strain>
    </source>
</reference>
<dbReference type="KEGG" id="add:HUW48_17125"/>
<feature type="compositionally biased region" description="Polar residues" evidence="1">
    <location>
        <begin position="9"/>
        <end position="22"/>
    </location>
</feature>
<protein>
    <submittedName>
        <fullName evidence="2">Uncharacterized protein</fullName>
    </submittedName>
</protein>
<name>A0A7L7LAR5_9BACT</name>